<proteinExistence type="predicted"/>
<evidence type="ECO:0000256" key="1">
    <source>
        <dbReference type="ARBA" id="ARBA00022679"/>
    </source>
</evidence>
<comment type="caution">
    <text evidence="4">The sequence shown here is derived from an EMBL/GenBank/DDBJ whole genome shotgun (WGS) entry which is preliminary data.</text>
</comment>
<dbReference type="Gene3D" id="3.40.630.30">
    <property type="match status" value="1"/>
</dbReference>
<dbReference type="Proteomes" id="UP001597212">
    <property type="component" value="Unassembled WGS sequence"/>
</dbReference>
<organism evidence="4 5">
    <name type="scientific">Lacticaseibacillus hegangensis</name>
    <dbReference type="NCBI Taxonomy" id="2486010"/>
    <lineage>
        <taxon>Bacteria</taxon>
        <taxon>Bacillati</taxon>
        <taxon>Bacillota</taxon>
        <taxon>Bacilli</taxon>
        <taxon>Lactobacillales</taxon>
        <taxon>Lactobacillaceae</taxon>
        <taxon>Lacticaseibacillus</taxon>
    </lineage>
</organism>
<dbReference type="PROSITE" id="PS51186">
    <property type="entry name" value="GNAT"/>
    <property type="match status" value="1"/>
</dbReference>
<gene>
    <name evidence="4" type="ORF">ACFQ5K_03300</name>
</gene>
<dbReference type="RefSeq" id="WP_125757344.1">
    <property type="nucleotide sequence ID" value="NZ_JBHTOK010000014.1"/>
</dbReference>
<dbReference type="Pfam" id="PF13673">
    <property type="entry name" value="Acetyltransf_10"/>
    <property type="match status" value="1"/>
</dbReference>
<evidence type="ECO:0000313" key="4">
    <source>
        <dbReference type="EMBL" id="MFD1440416.1"/>
    </source>
</evidence>
<dbReference type="PANTHER" id="PTHR10908:SF0">
    <property type="entry name" value="SEROTONIN N-ACETYLTRANSFERASE"/>
    <property type="match status" value="1"/>
</dbReference>
<dbReference type="PANTHER" id="PTHR10908">
    <property type="entry name" value="SEROTONIN N-ACETYLTRANSFERASE"/>
    <property type="match status" value="1"/>
</dbReference>
<protein>
    <submittedName>
        <fullName evidence="4">GNAT family N-acetyltransferase</fullName>
        <ecNumber evidence="4">2.3.-.-</ecNumber>
    </submittedName>
</protein>
<name>A0ABW4CUP1_9LACO</name>
<dbReference type="CDD" id="cd04301">
    <property type="entry name" value="NAT_SF"/>
    <property type="match status" value="1"/>
</dbReference>
<evidence type="ECO:0000259" key="3">
    <source>
        <dbReference type="PROSITE" id="PS51186"/>
    </source>
</evidence>
<dbReference type="InterPro" id="IPR016181">
    <property type="entry name" value="Acyl_CoA_acyltransferase"/>
</dbReference>
<dbReference type="InterPro" id="IPR000182">
    <property type="entry name" value="GNAT_dom"/>
</dbReference>
<feature type="domain" description="N-acetyltransferase" evidence="3">
    <location>
        <begin position="3"/>
        <end position="162"/>
    </location>
</feature>
<accession>A0ABW4CUP1</accession>
<reference evidence="5" key="1">
    <citation type="journal article" date="2019" name="Int. J. Syst. Evol. Microbiol.">
        <title>The Global Catalogue of Microorganisms (GCM) 10K type strain sequencing project: providing services to taxonomists for standard genome sequencing and annotation.</title>
        <authorList>
            <consortium name="The Broad Institute Genomics Platform"/>
            <consortium name="The Broad Institute Genome Sequencing Center for Infectious Disease"/>
            <person name="Wu L."/>
            <person name="Ma J."/>
        </authorList>
    </citation>
    <scope>NUCLEOTIDE SEQUENCE [LARGE SCALE GENOMIC DNA]</scope>
    <source>
        <strain evidence="5">CCM 8912</strain>
    </source>
</reference>
<dbReference type="GO" id="GO:0016746">
    <property type="term" value="F:acyltransferase activity"/>
    <property type="evidence" value="ECO:0007669"/>
    <property type="project" value="UniProtKB-KW"/>
</dbReference>
<keyword evidence="2 4" id="KW-0012">Acyltransferase</keyword>
<keyword evidence="1 4" id="KW-0808">Transferase</keyword>
<dbReference type="InterPro" id="IPR051635">
    <property type="entry name" value="SNAT-like"/>
</dbReference>
<sequence>MSITFQPARPADLPAIMAIEHAGFTPAEAASQASMAARIAAYPETFITAHQAGRLVGYVVGPAIQRRHLTDDLFEIAQPNSKTAPYLAILSLAVAPEVHGQGIGSALLAALSDLGKRQHRRGLTLTCLAKLVPFYTRNGFVSDGQSASTHAGEVWFDMVKQL</sequence>
<evidence type="ECO:0000313" key="5">
    <source>
        <dbReference type="Proteomes" id="UP001597212"/>
    </source>
</evidence>
<keyword evidence="5" id="KW-1185">Reference proteome</keyword>
<dbReference type="SUPFAM" id="SSF55729">
    <property type="entry name" value="Acyl-CoA N-acyltransferases (Nat)"/>
    <property type="match status" value="1"/>
</dbReference>
<dbReference type="EC" id="2.3.-.-" evidence="4"/>
<evidence type="ECO:0000256" key="2">
    <source>
        <dbReference type="ARBA" id="ARBA00023315"/>
    </source>
</evidence>
<dbReference type="EMBL" id="JBHTOK010000014">
    <property type="protein sequence ID" value="MFD1440416.1"/>
    <property type="molecule type" value="Genomic_DNA"/>
</dbReference>